<reference evidence="4 5" key="1">
    <citation type="submission" date="2015-08" db="EMBL/GenBank/DDBJ databases">
        <title>Complete genome sequence of Sulfurifustis variabilis.</title>
        <authorList>
            <person name="Miura A."/>
            <person name="Kojima H."/>
            <person name="Fukui M."/>
        </authorList>
    </citation>
    <scope>NUCLEOTIDE SEQUENCE [LARGE SCALE GENOMIC DNA]</scope>
    <source>
        <strain evidence="5">skN76</strain>
    </source>
</reference>
<dbReference type="InterPro" id="IPR011006">
    <property type="entry name" value="CheY-like_superfamily"/>
</dbReference>
<feature type="domain" description="Response regulatory" evidence="3">
    <location>
        <begin position="2"/>
        <end position="118"/>
    </location>
</feature>
<evidence type="ECO:0000313" key="5">
    <source>
        <dbReference type="Proteomes" id="UP000218899"/>
    </source>
</evidence>
<evidence type="ECO:0000256" key="2">
    <source>
        <dbReference type="PROSITE-ProRule" id="PRU00169"/>
    </source>
</evidence>
<organism evidence="4 5">
    <name type="scientific">Sulfurifustis variabilis</name>
    <dbReference type="NCBI Taxonomy" id="1675686"/>
    <lineage>
        <taxon>Bacteria</taxon>
        <taxon>Pseudomonadati</taxon>
        <taxon>Pseudomonadota</taxon>
        <taxon>Gammaproteobacteria</taxon>
        <taxon>Acidiferrobacterales</taxon>
        <taxon>Acidiferrobacteraceae</taxon>
        <taxon>Sulfurifustis</taxon>
    </lineage>
</organism>
<dbReference type="GO" id="GO:0016301">
    <property type="term" value="F:kinase activity"/>
    <property type="evidence" value="ECO:0007669"/>
    <property type="project" value="UniProtKB-KW"/>
</dbReference>
<keyword evidence="4" id="KW-0418">Kinase</keyword>
<dbReference type="SUPFAM" id="SSF52172">
    <property type="entry name" value="CheY-like"/>
    <property type="match status" value="1"/>
</dbReference>
<dbReference type="SMART" id="SM00448">
    <property type="entry name" value="REC"/>
    <property type="match status" value="1"/>
</dbReference>
<proteinExistence type="predicted"/>
<dbReference type="Proteomes" id="UP000218899">
    <property type="component" value="Chromosome"/>
</dbReference>
<dbReference type="Gene3D" id="3.40.50.2300">
    <property type="match status" value="1"/>
</dbReference>
<dbReference type="EMBL" id="AP014936">
    <property type="protein sequence ID" value="BAU49292.1"/>
    <property type="molecule type" value="Genomic_DNA"/>
</dbReference>
<dbReference type="PANTHER" id="PTHR44591:SF3">
    <property type="entry name" value="RESPONSE REGULATORY DOMAIN-CONTAINING PROTEIN"/>
    <property type="match status" value="1"/>
</dbReference>
<gene>
    <name evidence="4" type="ORF">SVA_2744</name>
</gene>
<dbReference type="PROSITE" id="PS50110">
    <property type="entry name" value="RESPONSE_REGULATORY"/>
    <property type="match status" value="1"/>
</dbReference>
<dbReference type="InterPro" id="IPR050595">
    <property type="entry name" value="Bact_response_regulator"/>
</dbReference>
<keyword evidence="1 2" id="KW-0597">Phosphoprotein</keyword>
<dbReference type="PANTHER" id="PTHR44591">
    <property type="entry name" value="STRESS RESPONSE REGULATOR PROTEIN 1"/>
    <property type="match status" value="1"/>
</dbReference>
<evidence type="ECO:0000313" key="4">
    <source>
        <dbReference type="EMBL" id="BAU49292.1"/>
    </source>
</evidence>
<feature type="modified residue" description="4-aspartylphosphate" evidence="2">
    <location>
        <position position="51"/>
    </location>
</feature>
<protein>
    <submittedName>
        <fullName evidence="4">Histidine kinase</fullName>
    </submittedName>
</protein>
<sequence>MRILIVDDNRDIAESLCVLLGMEGYDARAAFSGESALTQARAFQPDVAIVDLLLPDIDGFELAGRLRQEAGCRHTRLIACSGHISQATAGRAYAAGMDPFLIKPFDPEVLLLILDRVNALLGAPRRESAHPLASRP</sequence>
<dbReference type="Pfam" id="PF00072">
    <property type="entry name" value="Response_reg"/>
    <property type="match status" value="1"/>
</dbReference>
<keyword evidence="4" id="KW-0808">Transferase</keyword>
<accession>A0A1B4V9G0</accession>
<evidence type="ECO:0000256" key="1">
    <source>
        <dbReference type="ARBA" id="ARBA00022553"/>
    </source>
</evidence>
<evidence type="ECO:0000259" key="3">
    <source>
        <dbReference type="PROSITE" id="PS50110"/>
    </source>
</evidence>
<dbReference type="GO" id="GO:0000160">
    <property type="term" value="P:phosphorelay signal transduction system"/>
    <property type="evidence" value="ECO:0007669"/>
    <property type="project" value="InterPro"/>
</dbReference>
<dbReference type="AlphaFoldDB" id="A0A1B4V9G0"/>
<dbReference type="InterPro" id="IPR001789">
    <property type="entry name" value="Sig_transdc_resp-reg_receiver"/>
</dbReference>
<name>A0A1B4V9G0_9GAMM</name>
<dbReference type="KEGG" id="sva:SVA_2744"/>
<keyword evidence="5" id="KW-1185">Reference proteome</keyword>